<evidence type="ECO:0000313" key="1">
    <source>
        <dbReference type="Proteomes" id="UP000887576"/>
    </source>
</evidence>
<evidence type="ECO:0000313" key="2">
    <source>
        <dbReference type="WBParaSite" id="JU765_v2.g15625.t1"/>
    </source>
</evidence>
<accession>A0AC34QDW3</accession>
<sequence length="803" mass="90046">MDFDTQEDFEFGAELPSDESELAGNGDEGDDYDALNDETFGGPVESVPKDLSDFAANSLILELEDSSLREKHDEPGPSTAFMKQNHGFNWGNASQSQFNTDEQNKAIHAQQEALRNIQALWNPGSSGFGKLSEQMGFPTSFGNMTNVFGGSSVDAPAPIKMEIPEPPFGLQRPRQILTLDEIERQQLMKTGAIINQNDLPSFPRTPGDNVGLNHKDDFVSMMPGAVHMPEPSFPRRSCPPSSSSTADWVRPPSPPAAKLAVLKSAVTAEELERKMIQEYEQKREIPANNTNVPISATVGSIAQAQMPQRFPNPPFPSMPPPPMTPMVLQQMWNQFQQMTLANMSSNNVPIDQIPPWLHSPMPPPTFVAYLMSRMPFPSGVPPPSPMVPPFLPQNANLPCPSTPRANQHSTIVPQMGEVQSQRINRSGCSTPGSTTSSRRTRKDGMPSLRTITDFACDPFAGFMSKKEREWLIKIQLIQCLGTGDKYVDDYYYTMWKQSNQLAKRPADWKQPKIQSKYYNLDETYASSYTPPSFSGALGKPSHATTSFPRQCFKLLDIQAADDDEESIIGGPIRDGKRKLRNILLTIENAYFLQLECDDLRRKLELEPDVSSVIEEKLQSIYTMTMNEANIPTTMLITKGRHLVNRILNMASSHLKIQILANIFNTLRKYSKKVSNMVYDDFIHAAVAAFVEVNINDFNKFFDLTIAGRFKETLNYSSFSQNLFTAFLLACAKRRYQFGEHVLSSSICEYLQSERKIFNGLGNKYYELFTVDEMMILKNWLTHLEIRTPGTVADNILTCVSSKL</sequence>
<reference evidence="2" key="1">
    <citation type="submission" date="2022-11" db="UniProtKB">
        <authorList>
            <consortium name="WormBaseParasite"/>
        </authorList>
    </citation>
    <scope>IDENTIFICATION</scope>
</reference>
<name>A0AC34QDW3_9BILA</name>
<dbReference type="Proteomes" id="UP000887576">
    <property type="component" value="Unplaced"/>
</dbReference>
<proteinExistence type="predicted"/>
<organism evidence="1 2">
    <name type="scientific">Panagrolaimus sp. JU765</name>
    <dbReference type="NCBI Taxonomy" id="591449"/>
    <lineage>
        <taxon>Eukaryota</taxon>
        <taxon>Metazoa</taxon>
        <taxon>Ecdysozoa</taxon>
        <taxon>Nematoda</taxon>
        <taxon>Chromadorea</taxon>
        <taxon>Rhabditida</taxon>
        <taxon>Tylenchina</taxon>
        <taxon>Panagrolaimomorpha</taxon>
        <taxon>Panagrolaimoidea</taxon>
        <taxon>Panagrolaimidae</taxon>
        <taxon>Panagrolaimus</taxon>
    </lineage>
</organism>
<protein>
    <submittedName>
        <fullName evidence="2">Uncharacterized protein</fullName>
    </submittedName>
</protein>
<dbReference type="WBParaSite" id="JU765_v2.g15625.t1">
    <property type="protein sequence ID" value="JU765_v2.g15625.t1"/>
    <property type="gene ID" value="JU765_v2.g15625"/>
</dbReference>